<dbReference type="HOGENOM" id="CLU_180396_3_1_3"/>
<dbReference type="STRING" id="93059.P9211_15991"/>
<proteinExistence type="predicted"/>
<dbReference type="Pfam" id="PF11211">
    <property type="entry name" value="DUF2997"/>
    <property type="match status" value="1"/>
</dbReference>
<dbReference type="OrthoDB" id="541296at2"/>
<name>A9BCG8_PROM4</name>
<accession>A9BCG8</accession>
<evidence type="ECO:0008006" key="3">
    <source>
        <dbReference type="Google" id="ProtNLM"/>
    </source>
</evidence>
<dbReference type="KEGG" id="pmj:P9211_15991"/>
<gene>
    <name evidence="1" type="ordered locus">P9211_15991</name>
</gene>
<keyword evidence="2" id="KW-1185">Reference proteome</keyword>
<reference evidence="1 2" key="1">
    <citation type="journal article" date="2007" name="PLoS Genet.">
        <title>Patterns and implications of gene gain and loss in the evolution of Prochlorococcus.</title>
        <authorList>
            <person name="Kettler G.C."/>
            <person name="Martiny A.C."/>
            <person name="Huang K."/>
            <person name="Zucker J."/>
            <person name="Coleman M.L."/>
            <person name="Rodrigue S."/>
            <person name="Chen F."/>
            <person name="Lapidus A."/>
            <person name="Ferriera S."/>
            <person name="Johnson J."/>
            <person name="Steglich C."/>
            <person name="Church G.M."/>
            <person name="Richardson P."/>
            <person name="Chisholm S.W."/>
        </authorList>
    </citation>
    <scope>NUCLEOTIDE SEQUENCE [LARGE SCALE GENOMIC DNA]</scope>
    <source>
        <strain evidence="2">MIT 9211</strain>
    </source>
</reference>
<dbReference type="eggNOG" id="ENOG5030RHM">
    <property type="taxonomic scope" value="Bacteria"/>
</dbReference>
<protein>
    <recommendedName>
        <fullName evidence="3">DUF2997 domain-containing protein</fullName>
    </recommendedName>
</protein>
<evidence type="ECO:0000313" key="2">
    <source>
        <dbReference type="Proteomes" id="UP000000788"/>
    </source>
</evidence>
<dbReference type="InterPro" id="IPR021375">
    <property type="entry name" value="DUF2997"/>
</dbReference>
<dbReference type="EMBL" id="CP000878">
    <property type="protein sequence ID" value="ABX09530.1"/>
    <property type="molecule type" value="Genomic_DNA"/>
</dbReference>
<sequence length="67" mass="7621">MPQRTVRFRIRQDGVVEESVEGVIGQSCNQLTERLEAALGSVEHRELKPEAYLQEEVQSQSIPLEII</sequence>
<dbReference type="RefSeq" id="WP_012196151.1">
    <property type="nucleotide sequence ID" value="NC_009976.1"/>
</dbReference>
<evidence type="ECO:0000313" key="1">
    <source>
        <dbReference type="EMBL" id="ABX09530.1"/>
    </source>
</evidence>
<dbReference type="Proteomes" id="UP000000788">
    <property type="component" value="Chromosome"/>
</dbReference>
<organism evidence="1 2">
    <name type="scientific">Prochlorococcus marinus (strain MIT 9211)</name>
    <dbReference type="NCBI Taxonomy" id="93059"/>
    <lineage>
        <taxon>Bacteria</taxon>
        <taxon>Bacillati</taxon>
        <taxon>Cyanobacteriota</taxon>
        <taxon>Cyanophyceae</taxon>
        <taxon>Synechococcales</taxon>
        <taxon>Prochlorococcaceae</taxon>
        <taxon>Prochlorococcus</taxon>
    </lineage>
</organism>
<dbReference type="AlphaFoldDB" id="A9BCG8"/>